<gene>
    <name evidence="3" type="ORF">RchiOBHm_Chr5g0028421</name>
</gene>
<evidence type="ECO:0000313" key="4">
    <source>
        <dbReference type="Proteomes" id="UP000238479"/>
    </source>
</evidence>
<dbReference type="AlphaFoldDB" id="A0A2P6Q9D3"/>
<dbReference type="PANTHER" id="PTHR11932">
    <property type="entry name" value="CULLIN"/>
    <property type="match status" value="1"/>
</dbReference>
<comment type="caution">
    <text evidence="3">The sequence shown here is derived from an EMBL/GenBank/DDBJ whole genome shotgun (WGS) entry which is preliminary data.</text>
</comment>
<reference evidence="3 4" key="1">
    <citation type="journal article" date="2018" name="Nat. Genet.">
        <title>The Rosa genome provides new insights in the design of modern roses.</title>
        <authorList>
            <person name="Bendahmane M."/>
        </authorList>
    </citation>
    <scope>NUCLEOTIDE SEQUENCE [LARGE SCALE GENOMIC DNA]</scope>
    <source>
        <strain evidence="4">cv. Old Blush</strain>
    </source>
</reference>
<dbReference type="GO" id="GO:0006511">
    <property type="term" value="P:ubiquitin-dependent protein catabolic process"/>
    <property type="evidence" value="ECO:0007669"/>
    <property type="project" value="InterPro"/>
</dbReference>
<proteinExistence type="inferred from homology"/>
<organism evidence="3 4">
    <name type="scientific">Rosa chinensis</name>
    <name type="common">China rose</name>
    <dbReference type="NCBI Taxonomy" id="74649"/>
    <lineage>
        <taxon>Eukaryota</taxon>
        <taxon>Viridiplantae</taxon>
        <taxon>Streptophyta</taxon>
        <taxon>Embryophyta</taxon>
        <taxon>Tracheophyta</taxon>
        <taxon>Spermatophyta</taxon>
        <taxon>Magnoliopsida</taxon>
        <taxon>eudicotyledons</taxon>
        <taxon>Gunneridae</taxon>
        <taxon>Pentapetalae</taxon>
        <taxon>rosids</taxon>
        <taxon>fabids</taxon>
        <taxon>Rosales</taxon>
        <taxon>Rosaceae</taxon>
        <taxon>Rosoideae</taxon>
        <taxon>Rosoideae incertae sedis</taxon>
        <taxon>Rosa</taxon>
    </lineage>
</organism>
<dbReference type="SUPFAM" id="SSF74788">
    <property type="entry name" value="Cullin repeat-like"/>
    <property type="match status" value="1"/>
</dbReference>
<dbReference type="Gramene" id="PRQ30786">
    <property type="protein sequence ID" value="PRQ30786"/>
    <property type="gene ID" value="RchiOBHm_Chr5g0028421"/>
</dbReference>
<feature type="domain" description="Cullin N-terminal" evidence="2">
    <location>
        <begin position="30"/>
        <end position="271"/>
    </location>
</feature>
<accession>A0A2P6Q9D3</accession>
<name>A0A2P6Q9D3_ROSCH</name>
<dbReference type="Proteomes" id="UP000238479">
    <property type="component" value="Chromosome 5"/>
</dbReference>
<dbReference type="EMBL" id="PDCK01000043">
    <property type="protein sequence ID" value="PRQ30786.1"/>
    <property type="molecule type" value="Genomic_DNA"/>
</dbReference>
<sequence length="311" mass="35768">MNRSMQVDEGLMIIEEAIQKAKKIVEGFPETKFTTEEYMKYYACVYIMCDKPGAGNEALLYEKFKNSLEDIISSLALPSLAAKENELLLRELVQMWSNYKIMARWLCRFFEYLDRYYIPRHCLVSLTDTSIDCFCNLVFNGLANRIQAAAMSLINQERYGQLIDAKMLQDVMSIFMEIGQNRSPSYYEIIEQAVLGETATFYSQLSSQWLLCDSLTDYIRKVNLCILQEKERAGRYLHPTSVVKLIQVVRFQLLDLNANKLLEKQKSENCSQLDYQEILSKCACLNLGEDSSTSTLVENLCSSMAQSAHIH</sequence>
<evidence type="ECO:0000313" key="3">
    <source>
        <dbReference type="EMBL" id="PRQ30786.1"/>
    </source>
</evidence>
<dbReference type="Gene3D" id="1.20.1310.10">
    <property type="entry name" value="Cullin Repeats"/>
    <property type="match status" value="2"/>
</dbReference>
<evidence type="ECO:0000256" key="1">
    <source>
        <dbReference type="ARBA" id="ARBA00006019"/>
    </source>
</evidence>
<evidence type="ECO:0000259" key="2">
    <source>
        <dbReference type="Pfam" id="PF00888"/>
    </source>
</evidence>
<dbReference type="OMA" id="SSCYARI"/>
<protein>
    <submittedName>
        <fullName evidence="3">Putative cullin</fullName>
    </submittedName>
</protein>
<dbReference type="GO" id="GO:0031625">
    <property type="term" value="F:ubiquitin protein ligase binding"/>
    <property type="evidence" value="ECO:0007669"/>
    <property type="project" value="InterPro"/>
</dbReference>
<dbReference type="InterPro" id="IPR016159">
    <property type="entry name" value="Cullin_repeat-like_dom_sf"/>
</dbReference>
<comment type="similarity">
    <text evidence="1">Belongs to the cullin family.</text>
</comment>
<keyword evidence="4" id="KW-1185">Reference proteome</keyword>
<dbReference type="STRING" id="74649.A0A2P6Q9D3"/>
<dbReference type="InterPro" id="IPR001373">
    <property type="entry name" value="Cullin_N"/>
</dbReference>
<dbReference type="Pfam" id="PF00888">
    <property type="entry name" value="Cullin"/>
    <property type="match status" value="1"/>
</dbReference>
<dbReference type="InterPro" id="IPR045093">
    <property type="entry name" value="Cullin"/>
</dbReference>